<keyword evidence="4" id="KW-1185">Reference proteome</keyword>
<dbReference type="GO" id="GO:0016705">
    <property type="term" value="F:oxidoreductase activity, acting on paired donors, with incorporation or reduction of molecular oxygen"/>
    <property type="evidence" value="ECO:0007669"/>
    <property type="project" value="InterPro"/>
</dbReference>
<dbReference type="GO" id="GO:0004497">
    <property type="term" value="F:monooxygenase activity"/>
    <property type="evidence" value="ECO:0007669"/>
    <property type="project" value="InterPro"/>
</dbReference>
<dbReference type="InterPro" id="IPR002401">
    <property type="entry name" value="Cyt_P450_E_grp-I"/>
</dbReference>
<dbReference type="InterPro" id="IPR001128">
    <property type="entry name" value="Cyt_P450"/>
</dbReference>
<dbReference type="Pfam" id="PF00067">
    <property type="entry name" value="p450"/>
    <property type="match status" value="1"/>
</dbReference>
<evidence type="ECO:0000313" key="4">
    <source>
        <dbReference type="Proteomes" id="UP000799753"/>
    </source>
</evidence>
<accession>A0A6A6RJS5</accession>
<dbReference type="CDD" id="cd11060">
    <property type="entry name" value="CYP57A1-like"/>
    <property type="match status" value="1"/>
</dbReference>
<evidence type="ECO:0000256" key="2">
    <source>
        <dbReference type="SAM" id="Phobius"/>
    </source>
</evidence>
<sequence length="515" mass="58512">MALLSDLLLRSNVTTWAFVVLPVSFVVYWIGWIIYARTLHPLAKIPGDFWPSVSRTWLMYYMYRGDIEEVQRAYHVKYGPIARIAPDEISVSDPEAVSKIYPVQKPLEKTDWYHAWRPPGLNCQHDMFTETSEKKHSSYRRIVGNVYSLGSILKSEKELDAALDLFVKRCGEFADKDQAFDFGCWLEMYAFDNIGAIFFGEQFGFLEKSEDHGGYMKAVHLAMPFLSVVTMTPVWARPLVLATAFVTPKLLKAVIAVDGIRKTAVKETEVAAARSVESTSQRYDAISQLLNIVHEKGEKVNFTMAEVTSEMWTGIIAGADSTSIALRSVFYHLLKNPEKMRKIRTEIDNAFEDGTLSHPVQYNAAVTLPYLSAVIREASRVFPSFQLTMPRFVPAQGLELCGFHIPAPYRVGMNPAILCKDKTVFGDDAAEFVPERWLEGPERTRTLDKVMINFGAGTRTCSGRHLAMAEIFKVVPELLRRFDYEMIHDGPWKTQNAAFVMQTGMDCKFKRRELF</sequence>
<dbReference type="InterPro" id="IPR050121">
    <property type="entry name" value="Cytochrome_P450_monoxygenase"/>
</dbReference>
<keyword evidence="1" id="KW-0349">Heme</keyword>
<name>A0A6A6RJS5_9PLEO</name>
<keyword evidence="2" id="KW-1133">Transmembrane helix</keyword>
<protein>
    <submittedName>
        <fullName evidence="3">Cytochrome P450</fullName>
    </submittedName>
</protein>
<dbReference type="GO" id="GO:0005506">
    <property type="term" value="F:iron ion binding"/>
    <property type="evidence" value="ECO:0007669"/>
    <property type="project" value="InterPro"/>
</dbReference>
<reference evidence="3" key="1">
    <citation type="journal article" date="2020" name="Stud. Mycol.">
        <title>101 Dothideomycetes genomes: a test case for predicting lifestyles and emergence of pathogens.</title>
        <authorList>
            <person name="Haridas S."/>
            <person name="Albert R."/>
            <person name="Binder M."/>
            <person name="Bloem J."/>
            <person name="Labutti K."/>
            <person name="Salamov A."/>
            <person name="Andreopoulos B."/>
            <person name="Baker S."/>
            <person name="Barry K."/>
            <person name="Bills G."/>
            <person name="Bluhm B."/>
            <person name="Cannon C."/>
            <person name="Castanera R."/>
            <person name="Culley D."/>
            <person name="Daum C."/>
            <person name="Ezra D."/>
            <person name="Gonzalez J."/>
            <person name="Henrissat B."/>
            <person name="Kuo A."/>
            <person name="Liang C."/>
            <person name="Lipzen A."/>
            <person name="Lutzoni F."/>
            <person name="Magnuson J."/>
            <person name="Mondo S."/>
            <person name="Nolan M."/>
            <person name="Ohm R."/>
            <person name="Pangilinan J."/>
            <person name="Park H.-J."/>
            <person name="Ramirez L."/>
            <person name="Alfaro M."/>
            <person name="Sun H."/>
            <person name="Tritt A."/>
            <person name="Yoshinaga Y."/>
            <person name="Zwiers L.-H."/>
            <person name="Turgeon B."/>
            <person name="Goodwin S."/>
            <person name="Spatafora J."/>
            <person name="Crous P."/>
            <person name="Grigoriev I."/>
        </authorList>
    </citation>
    <scope>NUCLEOTIDE SEQUENCE</scope>
    <source>
        <strain evidence="3">CBS 473.64</strain>
    </source>
</reference>
<organism evidence="3 4">
    <name type="scientific">Massarina eburnea CBS 473.64</name>
    <dbReference type="NCBI Taxonomy" id="1395130"/>
    <lineage>
        <taxon>Eukaryota</taxon>
        <taxon>Fungi</taxon>
        <taxon>Dikarya</taxon>
        <taxon>Ascomycota</taxon>
        <taxon>Pezizomycotina</taxon>
        <taxon>Dothideomycetes</taxon>
        <taxon>Pleosporomycetidae</taxon>
        <taxon>Pleosporales</taxon>
        <taxon>Massarineae</taxon>
        <taxon>Massarinaceae</taxon>
        <taxon>Massarina</taxon>
    </lineage>
</organism>
<feature type="transmembrane region" description="Helical" evidence="2">
    <location>
        <begin position="15"/>
        <end position="35"/>
    </location>
</feature>
<dbReference type="PANTHER" id="PTHR24305">
    <property type="entry name" value="CYTOCHROME P450"/>
    <property type="match status" value="1"/>
</dbReference>
<dbReference type="Gene3D" id="1.10.630.10">
    <property type="entry name" value="Cytochrome P450"/>
    <property type="match status" value="1"/>
</dbReference>
<dbReference type="AlphaFoldDB" id="A0A6A6RJS5"/>
<dbReference type="GO" id="GO:0020037">
    <property type="term" value="F:heme binding"/>
    <property type="evidence" value="ECO:0007669"/>
    <property type="project" value="InterPro"/>
</dbReference>
<dbReference type="OrthoDB" id="3934656at2759"/>
<proteinExistence type="predicted"/>
<dbReference type="EMBL" id="MU006808">
    <property type="protein sequence ID" value="KAF2635347.1"/>
    <property type="molecule type" value="Genomic_DNA"/>
</dbReference>
<evidence type="ECO:0000256" key="1">
    <source>
        <dbReference type="PIRSR" id="PIRSR602401-1"/>
    </source>
</evidence>
<feature type="binding site" description="axial binding residue" evidence="1">
    <location>
        <position position="461"/>
    </location>
    <ligand>
        <name>heme</name>
        <dbReference type="ChEBI" id="CHEBI:30413"/>
    </ligand>
    <ligandPart>
        <name>Fe</name>
        <dbReference type="ChEBI" id="CHEBI:18248"/>
    </ligandPart>
</feature>
<dbReference type="SUPFAM" id="SSF48264">
    <property type="entry name" value="Cytochrome P450"/>
    <property type="match status" value="1"/>
</dbReference>
<dbReference type="PRINTS" id="PR00385">
    <property type="entry name" value="P450"/>
</dbReference>
<dbReference type="Proteomes" id="UP000799753">
    <property type="component" value="Unassembled WGS sequence"/>
</dbReference>
<gene>
    <name evidence="3" type="ORF">P280DRAFT_437287</name>
</gene>
<keyword evidence="2" id="KW-0812">Transmembrane</keyword>
<keyword evidence="2" id="KW-0472">Membrane</keyword>
<keyword evidence="1" id="KW-0408">Iron</keyword>
<comment type="cofactor">
    <cofactor evidence="1">
        <name>heme</name>
        <dbReference type="ChEBI" id="CHEBI:30413"/>
    </cofactor>
</comment>
<dbReference type="InterPro" id="IPR036396">
    <property type="entry name" value="Cyt_P450_sf"/>
</dbReference>
<evidence type="ECO:0000313" key="3">
    <source>
        <dbReference type="EMBL" id="KAF2635347.1"/>
    </source>
</evidence>
<keyword evidence="1" id="KW-0479">Metal-binding</keyword>
<dbReference type="PRINTS" id="PR00463">
    <property type="entry name" value="EP450I"/>
</dbReference>
<dbReference type="PANTHER" id="PTHR24305:SF229">
    <property type="entry name" value="P450, PUTATIVE (EUROFUNG)-RELATED"/>
    <property type="match status" value="1"/>
</dbReference>